<protein>
    <submittedName>
        <fullName evidence="3">Aldo/keto reductase</fullName>
        <ecNumber evidence="3">1.1.1.-</ecNumber>
    </submittedName>
</protein>
<dbReference type="PANTHER" id="PTHR43364">
    <property type="entry name" value="NADH-SPECIFIC METHYLGLYOXAL REDUCTASE-RELATED"/>
    <property type="match status" value="1"/>
</dbReference>
<gene>
    <name evidence="3" type="ORF">ACFPZN_09030</name>
</gene>
<evidence type="ECO:0000256" key="1">
    <source>
        <dbReference type="ARBA" id="ARBA00023002"/>
    </source>
</evidence>
<dbReference type="Pfam" id="PF00248">
    <property type="entry name" value="Aldo_ket_red"/>
    <property type="match status" value="1"/>
</dbReference>
<feature type="domain" description="NADP-dependent oxidoreductase" evidence="2">
    <location>
        <begin position="15"/>
        <end position="314"/>
    </location>
</feature>
<dbReference type="GO" id="GO:0016491">
    <property type="term" value="F:oxidoreductase activity"/>
    <property type="evidence" value="ECO:0007669"/>
    <property type="project" value="UniProtKB-KW"/>
</dbReference>
<evidence type="ECO:0000313" key="3">
    <source>
        <dbReference type="EMBL" id="MFC5745747.1"/>
    </source>
</evidence>
<dbReference type="PANTHER" id="PTHR43364:SF4">
    <property type="entry name" value="NAD(P)-LINKED OXIDOREDUCTASE SUPERFAMILY PROTEIN"/>
    <property type="match status" value="1"/>
</dbReference>
<reference evidence="4" key="1">
    <citation type="journal article" date="2019" name="Int. J. Syst. Evol. Microbiol.">
        <title>The Global Catalogue of Microorganisms (GCM) 10K type strain sequencing project: providing services to taxonomists for standard genome sequencing and annotation.</title>
        <authorList>
            <consortium name="The Broad Institute Genomics Platform"/>
            <consortium name="The Broad Institute Genome Sequencing Center for Infectious Disease"/>
            <person name="Wu L."/>
            <person name="Ma J."/>
        </authorList>
    </citation>
    <scope>NUCLEOTIDE SEQUENCE [LARGE SCALE GENOMIC DNA]</scope>
    <source>
        <strain evidence="4">KCTC 42087</strain>
    </source>
</reference>
<name>A0ABW0ZST4_9ACTN</name>
<dbReference type="InterPro" id="IPR023210">
    <property type="entry name" value="NADP_OxRdtase_dom"/>
</dbReference>
<keyword evidence="1 3" id="KW-0560">Oxidoreductase</keyword>
<organism evidence="3 4">
    <name type="scientific">Actinomadura rugatobispora</name>
    <dbReference type="NCBI Taxonomy" id="1994"/>
    <lineage>
        <taxon>Bacteria</taxon>
        <taxon>Bacillati</taxon>
        <taxon>Actinomycetota</taxon>
        <taxon>Actinomycetes</taxon>
        <taxon>Streptosporangiales</taxon>
        <taxon>Thermomonosporaceae</taxon>
        <taxon>Actinomadura</taxon>
    </lineage>
</organism>
<dbReference type="EMBL" id="JBHSON010000010">
    <property type="protein sequence ID" value="MFC5745747.1"/>
    <property type="molecule type" value="Genomic_DNA"/>
</dbReference>
<dbReference type="RefSeq" id="WP_378281372.1">
    <property type="nucleotide sequence ID" value="NZ_JBHSON010000010.1"/>
</dbReference>
<accession>A0ABW0ZST4</accession>
<dbReference type="InterPro" id="IPR036812">
    <property type="entry name" value="NAD(P)_OxRdtase_dom_sf"/>
</dbReference>
<keyword evidence="4" id="KW-1185">Reference proteome</keyword>
<dbReference type="Proteomes" id="UP001596074">
    <property type="component" value="Unassembled WGS sequence"/>
</dbReference>
<proteinExistence type="predicted"/>
<dbReference type="EC" id="1.1.1.-" evidence="3"/>
<sequence>MDHTRLGSTNLWTSRIGFGAMGIGSPTWRSWVLDEKASIPVIERAVELGITFFDTSNFYSGGESERVLGAALGRLLPREDYILATKVGNRMGGTPTTGGYSRKHILAAVEDSLRRLGTDYIDLYQTHVWREDTRIEETLDALHTLVESGKVRYVGATDMPVWQFAKFFYEARRLGRHAFSTMQHHYNLVWREHESELIPMCRAEGIGLLPYSPLARGFLAGDPRGHDRGTERGRTDDHARKWYGRDSDQRVLERLLAVAADRAASPAAVSLAWVLAKSPSGAPLLGPTAPAHLDVIEQALTLELTPAEIARLEEPYQARLRYAH</sequence>
<dbReference type="CDD" id="cd19079">
    <property type="entry name" value="AKR_EcYajO-like"/>
    <property type="match status" value="1"/>
</dbReference>
<comment type="caution">
    <text evidence="3">The sequence shown here is derived from an EMBL/GenBank/DDBJ whole genome shotgun (WGS) entry which is preliminary data.</text>
</comment>
<evidence type="ECO:0000313" key="4">
    <source>
        <dbReference type="Proteomes" id="UP001596074"/>
    </source>
</evidence>
<evidence type="ECO:0000259" key="2">
    <source>
        <dbReference type="Pfam" id="PF00248"/>
    </source>
</evidence>
<dbReference type="SUPFAM" id="SSF51430">
    <property type="entry name" value="NAD(P)-linked oxidoreductase"/>
    <property type="match status" value="1"/>
</dbReference>
<dbReference type="InterPro" id="IPR050523">
    <property type="entry name" value="AKR_Detox_Biosynth"/>
</dbReference>
<dbReference type="Gene3D" id="3.20.20.100">
    <property type="entry name" value="NADP-dependent oxidoreductase domain"/>
    <property type="match status" value="1"/>
</dbReference>